<dbReference type="GO" id="GO:0043161">
    <property type="term" value="P:proteasome-mediated ubiquitin-dependent protein catabolic process"/>
    <property type="evidence" value="ECO:0007669"/>
    <property type="project" value="TreeGrafter"/>
</dbReference>
<keyword evidence="2" id="KW-0862">Zinc</keyword>
<dbReference type="GO" id="GO:0070936">
    <property type="term" value="P:protein K48-linked ubiquitination"/>
    <property type="evidence" value="ECO:0007669"/>
    <property type="project" value="TreeGrafter"/>
</dbReference>
<evidence type="ECO:0000256" key="3">
    <source>
        <dbReference type="PROSITE-ProRule" id="PRU00175"/>
    </source>
</evidence>
<dbReference type="InterPro" id="IPR013083">
    <property type="entry name" value="Znf_RING/FYVE/PHD"/>
</dbReference>
<dbReference type="Gene3D" id="3.30.40.10">
    <property type="entry name" value="Zinc/RING finger domain, C3HC4 (zinc finger)"/>
    <property type="match status" value="1"/>
</dbReference>
<dbReference type="GO" id="GO:0008270">
    <property type="term" value="F:zinc ion binding"/>
    <property type="evidence" value="ECO:0007669"/>
    <property type="project" value="UniProtKB-KW"/>
</dbReference>
<keyword evidence="1 3" id="KW-0479">Metal-binding</keyword>
<dbReference type="PROSITE" id="PS50089">
    <property type="entry name" value="ZF_RING_2"/>
    <property type="match status" value="1"/>
</dbReference>
<dbReference type="InParanoid" id="A0A1X7V360"/>
<dbReference type="Pfam" id="PF22968">
    <property type="entry name" value="RNF34L-like_3rd"/>
    <property type="match status" value="1"/>
</dbReference>
<dbReference type="InterPro" id="IPR055111">
    <property type="entry name" value="RNF34_RFFL_HeH"/>
</dbReference>
<feature type="domain" description="RING-type" evidence="5">
    <location>
        <begin position="241"/>
        <end position="276"/>
    </location>
</feature>
<feature type="compositionally biased region" description="Polar residues" evidence="4">
    <location>
        <begin position="143"/>
        <end position="153"/>
    </location>
</feature>
<dbReference type="SUPFAM" id="SSF57850">
    <property type="entry name" value="RING/U-box"/>
    <property type="match status" value="1"/>
</dbReference>
<evidence type="ECO:0000259" key="5">
    <source>
        <dbReference type="PROSITE" id="PS50089"/>
    </source>
</evidence>
<dbReference type="PANTHER" id="PTHR14879:SF15">
    <property type="entry name" value="E3 UBIQUITIN-PROTEIN LIGASE RIFIFYLIN-LIKE PROTEIN"/>
    <property type="match status" value="1"/>
</dbReference>
<dbReference type="SMART" id="SM00184">
    <property type="entry name" value="RING"/>
    <property type="match status" value="1"/>
</dbReference>
<dbReference type="Gene3D" id="1.10.720.140">
    <property type="match status" value="1"/>
</dbReference>
<evidence type="ECO:0000256" key="1">
    <source>
        <dbReference type="ARBA" id="ARBA00022771"/>
    </source>
</evidence>
<dbReference type="STRING" id="400682.A0A1X7V360"/>
<accession>A0A1X7V360</accession>
<dbReference type="FunFam" id="3.30.40.10:FF:000110">
    <property type="entry name" value="E3 ubiquitin-protein ligase RNF34 isoform X1"/>
    <property type="match status" value="1"/>
</dbReference>
<protein>
    <recommendedName>
        <fullName evidence="5">RING-type domain-containing protein</fullName>
    </recommendedName>
</protein>
<dbReference type="Proteomes" id="UP000007879">
    <property type="component" value="Unassembled WGS sequence"/>
</dbReference>
<gene>
    <name evidence="6" type="primary">100635307</name>
</gene>
<dbReference type="EnsemblMetazoa" id="XM_003385810.3">
    <property type="protein sequence ID" value="XP_003385858.1"/>
    <property type="gene ID" value="LOC100635307"/>
</dbReference>
<evidence type="ECO:0000256" key="2">
    <source>
        <dbReference type="ARBA" id="ARBA00022833"/>
    </source>
</evidence>
<feature type="compositionally biased region" description="Low complexity" evidence="4">
    <location>
        <begin position="133"/>
        <end position="142"/>
    </location>
</feature>
<dbReference type="GO" id="GO:0061630">
    <property type="term" value="F:ubiquitin protein ligase activity"/>
    <property type="evidence" value="ECO:0007669"/>
    <property type="project" value="TreeGrafter"/>
</dbReference>
<dbReference type="GO" id="GO:1902042">
    <property type="term" value="P:negative regulation of extrinsic apoptotic signaling pathway via death domain receptors"/>
    <property type="evidence" value="ECO:0007669"/>
    <property type="project" value="TreeGrafter"/>
</dbReference>
<sequence length="288" mass="32408">MSGCCSSWQCESCGRELLHWNKKNCSACEGVFCLRCIQGVDPKQCAKCTIFNSSFIQRQQLENLSVNDLKFYFEDNQLPIPSVRSKELLIEELLINQAKVLSQRALESQEILQDPSVLGELYFLPSRRANPSASSSLPHVSSEVGNPNKTVQEPSPKEAKPSFVPGLVTNITDLTSPDQIDLLPVKILKIILQRNCINYKGCVEKEELKDRVKRLWKAREKAKALEDKIAGDLDAENEFLCKICMDEPVDCVLLECGHMLSCVKCGRKLSECPVCRQFVSRVVHAFKV</sequence>
<reference evidence="7" key="1">
    <citation type="journal article" date="2010" name="Nature">
        <title>The Amphimedon queenslandica genome and the evolution of animal complexity.</title>
        <authorList>
            <person name="Srivastava M."/>
            <person name="Simakov O."/>
            <person name="Chapman J."/>
            <person name="Fahey B."/>
            <person name="Gauthier M.E."/>
            <person name="Mitros T."/>
            <person name="Richards G.S."/>
            <person name="Conaco C."/>
            <person name="Dacre M."/>
            <person name="Hellsten U."/>
            <person name="Larroux C."/>
            <person name="Putnam N.H."/>
            <person name="Stanke M."/>
            <person name="Adamska M."/>
            <person name="Darling A."/>
            <person name="Degnan S.M."/>
            <person name="Oakley T.H."/>
            <person name="Plachetzki D.C."/>
            <person name="Zhai Y."/>
            <person name="Adamski M."/>
            <person name="Calcino A."/>
            <person name="Cummins S.F."/>
            <person name="Goodstein D.M."/>
            <person name="Harris C."/>
            <person name="Jackson D.J."/>
            <person name="Leys S.P."/>
            <person name="Shu S."/>
            <person name="Woodcroft B.J."/>
            <person name="Vervoort M."/>
            <person name="Kosik K.S."/>
            <person name="Manning G."/>
            <person name="Degnan B.M."/>
            <person name="Rokhsar D.S."/>
        </authorList>
    </citation>
    <scope>NUCLEOTIDE SEQUENCE [LARGE SCALE GENOMIC DNA]</scope>
</reference>
<dbReference type="InterPro" id="IPR001841">
    <property type="entry name" value="Znf_RING"/>
</dbReference>
<dbReference type="PANTHER" id="PTHR14879">
    <property type="entry name" value="CASPASE REGULATOR, RING FINGER DOMAIN-CONTAINING"/>
    <property type="match status" value="1"/>
</dbReference>
<dbReference type="GO" id="GO:0005886">
    <property type="term" value="C:plasma membrane"/>
    <property type="evidence" value="ECO:0007669"/>
    <property type="project" value="TreeGrafter"/>
</dbReference>
<dbReference type="AlphaFoldDB" id="A0A1X7V360"/>
<keyword evidence="7" id="KW-1185">Reference proteome</keyword>
<dbReference type="KEGG" id="aqu:100635307"/>
<dbReference type="Pfam" id="PF13920">
    <property type="entry name" value="zf-C3HC4_3"/>
    <property type="match status" value="1"/>
</dbReference>
<organism evidence="6">
    <name type="scientific">Amphimedon queenslandica</name>
    <name type="common">Sponge</name>
    <dbReference type="NCBI Taxonomy" id="400682"/>
    <lineage>
        <taxon>Eukaryota</taxon>
        <taxon>Metazoa</taxon>
        <taxon>Porifera</taxon>
        <taxon>Demospongiae</taxon>
        <taxon>Heteroscleromorpha</taxon>
        <taxon>Haplosclerida</taxon>
        <taxon>Niphatidae</taxon>
        <taxon>Amphimedon</taxon>
    </lineage>
</organism>
<dbReference type="GO" id="GO:0005737">
    <property type="term" value="C:cytoplasm"/>
    <property type="evidence" value="ECO:0007669"/>
    <property type="project" value="TreeGrafter"/>
</dbReference>
<proteinExistence type="predicted"/>
<keyword evidence="1 3" id="KW-0863">Zinc-finger</keyword>
<dbReference type="CDD" id="cd16500">
    <property type="entry name" value="RING-HC_CARP"/>
    <property type="match status" value="1"/>
</dbReference>
<dbReference type="EnsemblMetazoa" id="Aqu2.1.34401_001">
    <property type="protein sequence ID" value="Aqu2.1.34401_001"/>
    <property type="gene ID" value="Aqu2.1.34401"/>
</dbReference>
<dbReference type="OMA" id="AIRTHIC"/>
<evidence type="ECO:0000313" key="7">
    <source>
        <dbReference type="Proteomes" id="UP000007879"/>
    </source>
</evidence>
<dbReference type="OrthoDB" id="3045089at2759"/>
<reference evidence="6" key="2">
    <citation type="submission" date="2017-05" db="UniProtKB">
        <authorList>
            <consortium name="EnsemblMetazoa"/>
        </authorList>
    </citation>
    <scope>IDENTIFICATION</scope>
</reference>
<evidence type="ECO:0000313" key="6">
    <source>
        <dbReference type="EnsemblMetazoa" id="Aqu2.1.34401_001"/>
    </source>
</evidence>
<name>A0A1X7V360_AMPQE</name>
<feature type="region of interest" description="Disordered" evidence="4">
    <location>
        <begin position="133"/>
        <end position="162"/>
    </location>
</feature>
<dbReference type="InterPro" id="IPR051728">
    <property type="entry name" value="RING-FYVE_E3_ubiquitin-ligase"/>
</dbReference>
<dbReference type="eggNOG" id="KOG4275">
    <property type="taxonomic scope" value="Eukaryota"/>
</dbReference>
<evidence type="ECO:0000256" key="4">
    <source>
        <dbReference type="SAM" id="MobiDB-lite"/>
    </source>
</evidence>